<evidence type="ECO:0000259" key="2">
    <source>
        <dbReference type="Pfam" id="PF00144"/>
    </source>
</evidence>
<dbReference type="Gene3D" id="3.40.710.10">
    <property type="entry name" value="DD-peptidase/beta-lactamase superfamily"/>
    <property type="match status" value="1"/>
</dbReference>
<proteinExistence type="predicted"/>
<evidence type="ECO:0000256" key="1">
    <source>
        <dbReference type="SAM" id="SignalP"/>
    </source>
</evidence>
<dbReference type="InterPro" id="IPR050789">
    <property type="entry name" value="Diverse_Enzym_Activities"/>
</dbReference>
<feature type="domain" description="Beta-lactamase-related" evidence="2">
    <location>
        <begin position="273"/>
        <end position="553"/>
    </location>
</feature>
<dbReference type="InterPro" id="IPR001466">
    <property type="entry name" value="Beta-lactam-related"/>
</dbReference>
<feature type="signal peptide" evidence="1">
    <location>
        <begin position="1"/>
        <end position="20"/>
    </location>
</feature>
<dbReference type="InterPro" id="IPR012338">
    <property type="entry name" value="Beta-lactam/transpept-like"/>
</dbReference>
<dbReference type="PANTHER" id="PTHR43283:SF7">
    <property type="entry name" value="BETA-LACTAMASE-RELATED DOMAIN-CONTAINING PROTEIN"/>
    <property type="match status" value="1"/>
</dbReference>
<comment type="caution">
    <text evidence="3">The sequence shown here is derived from an EMBL/GenBank/DDBJ whole genome shotgun (WGS) entry which is preliminary data.</text>
</comment>
<organism evidence="3 4">
    <name type="scientific">Spongiivirga citrea</name>
    <dbReference type="NCBI Taxonomy" id="1481457"/>
    <lineage>
        <taxon>Bacteria</taxon>
        <taxon>Pseudomonadati</taxon>
        <taxon>Bacteroidota</taxon>
        <taxon>Flavobacteriia</taxon>
        <taxon>Flavobacteriales</taxon>
        <taxon>Flavobacteriaceae</taxon>
        <taxon>Spongiivirga</taxon>
    </lineage>
</organism>
<evidence type="ECO:0000313" key="4">
    <source>
        <dbReference type="Proteomes" id="UP000474296"/>
    </source>
</evidence>
<sequence length="574" mass="65082">MHKYLVILLLITINTFTSCAQRNKQDYSGEWIGFLPNKNSFNFGVSIEKLESNTYHLTIANDKVVIDEQLASSSDEGIVFSVDEQLFFNLKYDANKQLISGFIKTGKLIYHVNFPKTADGAFVGVWNPFMVDNGLQSDDINLYVEHTDDGGMVAYPFFGDQRFRGMWTGEFKKEGETLLFRDSMTGLNFRAALLDSSIELEMFLSDVLIAKTSLTHTDNGWEYNQNPIKQQQNTSTPKELNDGWTTANIDELGINEKGLNKLIDSVKANKLVNTHSVLIAKENKLVFEAYFDGHNAKIPHDLRSASKSISSAMIGIAIDDKIIKDVDEKLYDFIPAAYQYTKDEKKANIKLKDLLTMSSGLDVNNLASEDYYQNPNTNKGKKWLQSVLEAPMIQTPGTYADYGSANPFLLGVYLNERLNIPLEQYMHEKLFAPLGITNYINQTDDSETTPYFGGGMLLTSRDLLKFGQLFLNKGNWKGNQVISEKWVEESFQKHMQLQDVRDKNQYGYLWWHDTYEVNGKSIETIEARGAGGQFIFIIPELESVVVITSGNFRNRKGNQPRDILQAFILPAMLN</sequence>
<dbReference type="Pfam" id="PF00144">
    <property type="entry name" value="Beta-lactamase"/>
    <property type="match status" value="1"/>
</dbReference>
<protein>
    <submittedName>
        <fullName evidence="3">Serine hydrolase</fullName>
    </submittedName>
</protein>
<name>A0A6M0CQL9_9FLAO</name>
<dbReference type="RefSeq" id="WP_164033017.1">
    <property type="nucleotide sequence ID" value="NZ_JAABOQ010000005.1"/>
</dbReference>
<reference evidence="3 4" key="1">
    <citation type="submission" date="2020-01" db="EMBL/GenBank/DDBJ databases">
        <title>Spongiivirga citrea KCTC 32990T.</title>
        <authorList>
            <person name="Wang G."/>
        </authorList>
    </citation>
    <scope>NUCLEOTIDE SEQUENCE [LARGE SCALE GENOMIC DNA]</scope>
    <source>
        <strain evidence="3 4">KCTC 32990</strain>
    </source>
</reference>
<dbReference type="SUPFAM" id="SSF56601">
    <property type="entry name" value="beta-lactamase/transpeptidase-like"/>
    <property type="match status" value="1"/>
</dbReference>
<dbReference type="PANTHER" id="PTHR43283">
    <property type="entry name" value="BETA-LACTAMASE-RELATED"/>
    <property type="match status" value="1"/>
</dbReference>
<accession>A0A6M0CQL9</accession>
<evidence type="ECO:0000313" key="3">
    <source>
        <dbReference type="EMBL" id="NER18344.1"/>
    </source>
</evidence>
<feature type="chain" id="PRO_5026886556" evidence="1">
    <location>
        <begin position="21"/>
        <end position="574"/>
    </location>
</feature>
<dbReference type="PROSITE" id="PS51257">
    <property type="entry name" value="PROKAR_LIPOPROTEIN"/>
    <property type="match status" value="1"/>
</dbReference>
<dbReference type="Proteomes" id="UP000474296">
    <property type="component" value="Unassembled WGS sequence"/>
</dbReference>
<dbReference type="AlphaFoldDB" id="A0A6M0CQL9"/>
<dbReference type="GO" id="GO:0016787">
    <property type="term" value="F:hydrolase activity"/>
    <property type="evidence" value="ECO:0007669"/>
    <property type="project" value="UniProtKB-KW"/>
</dbReference>
<dbReference type="EMBL" id="JAABOQ010000005">
    <property type="protein sequence ID" value="NER18344.1"/>
    <property type="molecule type" value="Genomic_DNA"/>
</dbReference>
<gene>
    <name evidence="3" type="ORF">GWK10_14070</name>
</gene>
<keyword evidence="3" id="KW-0378">Hydrolase</keyword>
<keyword evidence="4" id="KW-1185">Reference proteome</keyword>
<keyword evidence="1" id="KW-0732">Signal</keyword>